<dbReference type="KEGG" id="pmai:CF386_05075"/>
<keyword evidence="7" id="KW-1185">Reference proteome</keyword>
<keyword evidence="4" id="KW-0963">Cytoplasm</keyword>
<comment type="similarity">
    <text evidence="2">Belongs to the RdgC family.</text>
</comment>
<accession>A0A220VDP8</accession>
<dbReference type="RefSeq" id="WP_089073328.1">
    <property type="nucleotide sequence ID" value="NZ_CBCSAM010000001.1"/>
</dbReference>
<evidence type="ECO:0000313" key="7">
    <source>
        <dbReference type="Proteomes" id="UP000242175"/>
    </source>
</evidence>
<dbReference type="GO" id="GO:0000018">
    <property type="term" value="P:regulation of DNA recombination"/>
    <property type="evidence" value="ECO:0007669"/>
    <property type="project" value="TreeGrafter"/>
</dbReference>
<evidence type="ECO:0000256" key="4">
    <source>
        <dbReference type="ARBA" id="ARBA00022490"/>
    </source>
</evidence>
<organism evidence="6 7">
    <name type="scientific">Paraphotobacterium marinum</name>
    <dbReference type="NCBI Taxonomy" id="1755811"/>
    <lineage>
        <taxon>Bacteria</taxon>
        <taxon>Pseudomonadati</taxon>
        <taxon>Pseudomonadota</taxon>
        <taxon>Gammaproteobacteria</taxon>
        <taxon>Vibrionales</taxon>
        <taxon>Vibrionaceae</taxon>
        <taxon>Paraphotobacterium</taxon>
    </lineage>
</organism>
<dbReference type="GO" id="GO:0043590">
    <property type="term" value="C:bacterial nucleoid"/>
    <property type="evidence" value="ECO:0007669"/>
    <property type="project" value="TreeGrafter"/>
</dbReference>
<dbReference type="PANTHER" id="PTHR38103:SF1">
    <property type="entry name" value="RECOMBINATION-ASSOCIATED PROTEIN RDGC"/>
    <property type="match status" value="1"/>
</dbReference>
<evidence type="ECO:0000256" key="2">
    <source>
        <dbReference type="ARBA" id="ARBA00008657"/>
    </source>
</evidence>
<keyword evidence="5" id="KW-0233">DNA recombination</keyword>
<evidence type="ECO:0000256" key="3">
    <source>
        <dbReference type="ARBA" id="ARBA00022296"/>
    </source>
</evidence>
<sequence>MNGFKNIQFYKFENLLFEDLLNFEELLQSIKFAPCKENDIQSYGWVSSYEKDSSQLVYEYQNNLLIKLKIEEKRIPQNVLNEELKKKISLLEKSSNTRISSDQKAIIKEEVHRQLIPRAFSNTSFIQALIIPSEKLILIDSSSQTKAEFFLKVLRKTIGKLPVQPLDKNTSIEHLLYSWLTKRNLPDKLLLTNELEVKPSSNEKTVIKFANYDLESNDNFELLNNNQYVTKIGLEYNECISFTLTNLLQVRKLKLMNSQKEESYDDDESFDTELILMIESLKELSGFVKSLIKL</sequence>
<dbReference type="AlphaFoldDB" id="A0A220VDP8"/>
<protein>
    <recommendedName>
        <fullName evidence="3">Recombination-associated protein RdgC</fullName>
    </recommendedName>
</protein>
<dbReference type="GO" id="GO:0003690">
    <property type="term" value="F:double-stranded DNA binding"/>
    <property type="evidence" value="ECO:0007669"/>
    <property type="project" value="TreeGrafter"/>
</dbReference>
<name>A0A220VDP8_9GAMM</name>
<dbReference type="Pfam" id="PF04381">
    <property type="entry name" value="RdgC"/>
    <property type="match status" value="1"/>
</dbReference>
<evidence type="ECO:0000313" key="6">
    <source>
        <dbReference type="EMBL" id="ASK78420.1"/>
    </source>
</evidence>
<dbReference type="Proteomes" id="UP000242175">
    <property type="component" value="Chromosome large"/>
</dbReference>
<dbReference type="PANTHER" id="PTHR38103">
    <property type="entry name" value="RECOMBINATION-ASSOCIATED PROTEIN RDGC"/>
    <property type="match status" value="1"/>
</dbReference>
<dbReference type="EMBL" id="CP022355">
    <property type="protein sequence ID" value="ASK78420.1"/>
    <property type="molecule type" value="Genomic_DNA"/>
</dbReference>
<dbReference type="OrthoDB" id="5290530at2"/>
<evidence type="ECO:0000256" key="5">
    <source>
        <dbReference type="ARBA" id="ARBA00023172"/>
    </source>
</evidence>
<dbReference type="InterPro" id="IPR007476">
    <property type="entry name" value="RdgC"/>
</dbReference>
<gene>
    <name evidence="6" type="ORF">CF386_05075</name>
</gene>
<dbReference type="GO" id="GO:0006310">
    <property type="term" value="P:DNA recombination"/>
    <property type="evidence" value="ECO:0007669"/>
    <property type="project" value="UniProtKB-KW"/>
</dbReference>
<comment type="subcellular location">
    <subcellularLocation>
        <location evidence="1">Cytoplasm</location>
        <location evidence="1">Nucleoid</location>
    </subcellularLocation>
</comment>
<evidence type="ECO:0000256" key="1">
    <source>
        <dbReference type="ARBA" id="ARBA00004453"/>
    </source>
</evidence>
<proteinExistence type="inferred from homology"/>
<reference evidence="6 7" key="1">
    <citation type="journal article" date="2016" name="Int. J. Syst. Evol. Microbiol.">
        <title>Paraphotobacterium marinum gen. nov., sp. nov., a member of the family Vibrionaceae, isolated from surface seawater.</title>
        <authorList>
            <person name="Huang Z."/>
            <person name="Dong C."/>
            <person name="Shao Z."/>
        </authorList>
    </citation>
    <scope>NUCLEOTIDE SEQUENCE [LARGE SCALE GENOMIC DNA]</scope>
    <source>
        <strain evidence="6 7">NSCS20N07D</strain>
    </source>
</reference>